<reference evidence="1" key="1">
    <citation type="submission" date="2021-01" db="EMBL/GenBank/DDBJ databases">
        <title>Whole genome shotgun sequence of Acrocarpospora phusangensis NBRC 108782.</title>
        <authorList>
            <person name="Komaki H."/>
            <person name="Tamura T."/>
        </authorList>
    </citation>
    <scope>NUCLEOTIDE SEQUENCE</scope>
    <source>
        <strain evidence="1">NBRC 108782</strain>
    </source>
</reference>
<gene>
    <name evidence="1" type="ORF">Aph01nite_45910</name>
</gene>
<evidence type="ECO:0000313" key="2">
    <source>
        <dbReference type="Proteomes" id="UP000640052"/>
    </source>
</evidence>
<comment type="caution">
    <text evidence="1">The sequence shown here is derived from an EMBL/GenBank/DDBJ whole genome shotgun (WGS) entry which is preliminary data.</text>
</comment>
<dbReference type="AlphaFoldDB" id="A0A919ULK5"/>
<protein>
    <submittedName>
        <fullName evidence="1">Uncharacterized protein</fullName>
    </submittedName>
</protein>
<keyword evidence="2" id="KW-1185">Reference proteome</keyword>
<accession>A0A919ULK5</accession>
<dbReference type="RefSeq" id="WP_204042966.1">
    <property type="nucleotide sequence ID" value="NZ_BOOA01000038.1"/>
</dbReference>
<dbReference type="EMBL" id="BOOA01000038">
    <property type="protein sequence ID" value="GIH26281.1"/>
    <property type="molecule type" value="Genomic_DNA"/>
</dbReference>
<proteinExistence type="predicted"/>
<dbReference type="Proteomes" id="UP000640052">
    <property type="component" value="Unassembled WGS sequence"/>
</dbReference>
<name>A0A919ULK5_9ACTN</name>
<evidence type="ECO:0000313" key="1">
    <source>
        <dbReference type="EMBL" id="GIH26281.1"/>
    </source>
</evidence>
<sequence>MPTPLTPDEKIQFKRGMTDFIAQKLAAGESFRVSTTAELEPLYHEVTSMVSARLGRPVTGFTNGRDFFISLPQADELTGGPAQVTARQD</sequence>
<organism evidence="1 2">
    <name type="scientific">Acrocarpospora phusangensis</name>
    <dbReference type="NCBI Taxonomy" id="1070424"/>
    <lineage>
        <taxon>Bacteria</taxon>
        <taxon>Bacillati</taxon>
        <taxon>Actinomycetota</taxon>
        <taxon>Actinomycetes</taxon>
        <taxon>Streptosporangiales</taxon>
        <taxon>Streptosporangiaceae</taxon>
        <taxon>Acrocarpospora</taxon>
    </lineage>
</organism>